<evidence type="ECO:0000256" key="1">
    <source>
        <dbReference type="ARBA" id="ARBA00005921"/>
    </source>
</evidence>
<comment type="similarity">
    <text evidence="1">Belongs to the FPP family.</text>
</comment>
<evidence type="ECO:0008006" key="6">
    <source>
        <dbReference type="Google" id="ProtNLM"/>
    </source>
</evidence>
<dbReference type="PANTHER" id="PTHR31580">
    <property type="entry name" value="FILAMENT-LIKE PLANT PROTEIN 4"/>
    <property type="match status" value="1"/>
</dbReference>
<dbReference type="PANTHER" id="PTHR31580:SF4">
    <property type="entry name" value="FILAMENT-LIKE PLANT PROTEIN 6"/>
    <property type="match status" value="1"/>
</dbReference>
<dbReference type="Pfam" id="PF05911">
    <property type="entry name" value="FPP"/>
    <property type="match status" value="1"/>
</dbReference>
<keyword evidence="2 3" id="KW-0175">Coiled coil</keyword>
<evidence type="ECO:0000256" key="3">
    <source>
        <dbReference type="SAM" id="Coils"/>
    </source>
</evidence>
<dbReference type="EMBL" id="LFYR01001341">
    <property type="protein sequence ID" value="KMZ62552.1"/>
    <property type="molecule type" value="Genomic_DNA"/>
</dbReference>
<reference evidence="5" key="1">
    <citation type="journal article" date="2016" name="Nature">
        <title>The genome of the seagrass Zostera marina reveals angiosperm adaptation to the sea.</title>
        <authorList>
            <person name="Olsen J.L."/>
            <person name="Rouze P."/>
            <person name="Verhelst B."/>
            <person name="Lin Y.-C."/>
            <person name="Bayer T."/>
            <person name="Collen J."/>
            <person name="Dattolo E."/>
            <person name="De Paoli E."/>
            <person name="Dittami S."/>
            <person name="Maumus F."/>
            <person name="Michel G."/>
            <person name="Kersting A."/>
            <person name="Lauritano C."/>
            <person name="Lohaus R."/>
            <person name="Toepel M."/>
            <person name="Tonon T."/>
            <person name="Vanneste K."/>
            <person name="Amirebrahimi M."/>
            <person name="Brakel J."/>
            <person name="Bostroem C."/>
            <person name="Chovatia M."/>
            <person name="Grimwood J."/>
            <person name="Jenkins J.W."/>
            <person name="Jueterbock A."/>
            <person name="Mraz A."/>
            <person name="Stam W.T."/>
            <person name="Tice H."/>
            <person name="Bornberg-Bauer E."/>
            <person name="Green P.J."/>
            <person name="Pearson G.A."/>
            <person name="Procaccini G."/>
            <person name="Duarte C.M."/>
            <person name="Schmutz J."/>
            <person name="Reusch T.B.H."/>
            <person name="Van de Peer Y."/>
        </authorList>
    </citation>
    <scope>NUCLEOTIDE SEQUENCE [LARGE SCALE GENOMIC DNA]</scope>
    <source>
        <strain evidence="5">cv. Finnish</strain>
    </source>
</reference>
<name>A0A0K9P2T5_ZOSMR</name>
<evidence type="ECO:0000313" key="4">
    <source>
        <dbReference type="EMBL" id="KMZ62552.1"/>
    </source>
</evidence>
<gene>
    <name evidence="4" type="ORF">ZOSMA_456G00020</name>
</gene>
<dbReference type="Proteomes" id="UP000036987">
    <property type="component" value="Unassembled WGS sequence"/>
</dbReference>
<dbReference type="InterPro" id="IPR008587">
    <property type="entry name" value="FPP_plant"/>
</dbReference>
<proteinExistence type="inferred from homology"/>
<keyword evidence="5" id="KW-1185">Reference proteome</keyword>
<dbReference type="AlphaFoldDB" id="A0A0K9P2T5"/>
<evidence type="ECO:0000256" key="2">
    <source>
        <dbReference type="ARBA" id="ARBA00023054"/>
    </source>
</evidence>
<sequence>MHLDSALKDCMEEMRIGKEESEQKLHDDVFANTQHWEKLNLELEVRVNVLEEQLLHANAENDALSMSLQDCSSLLMKLSEDRAQVQSQIELLKTKFQEASEKELSYIKYELNVVSNHVEIRTEEKNMSVRSIQVANKQHLEDVKKITKLEAEYQRLRGLVPKKLSGPAALAQIKLVDADYGETRSKRERNFSSSPVKLQVST</sequence>
<accession>A0A0K9P2T5</accession>
<organism evidence="4 5">
    <name type="scientific">Zostera marina</name>
    <name type="common">Eelgrass</name>
    <dbReference type="NCBI Taxonomy" id="29655"/>
    <lineage>
        <taxon>Eukaryota</taxon>
        <taxon>Viridiplantae</taxon>
        <taxon>Streptophyta</taxon>
        <taxon>Embryophyta</taxon>
        <taxon>Tracheophyta</taxon>
        <taxon>Spermatophyta</taxon>
        <taxon>Magnoliopsida</taxon>
        <taxon>Liliopsida</taxon>
        <taxon>Zosteraceae</taxon>
        <taxon>Zostera</taxon>
    </lineage>
</organism>
<evidence type="ECO:0000313" key="5">
    <source>
        <dbReference type="Proteomes" id="UP000036987"/>
    </source>
</evidence>
<comment type="caution">
    <text evidence="4">The sequence shown here is derived from an EMBL/GenBank/DDBJ whole genome shotgun (WGS) entry which is preliminary data.</text>
</comment>
<feature type="coiled-coil region" evidence="3">
    <location>
        <begin position="40"/>
        <end position="102"/>
    </location>
</feature>
<dbReference type="OMA" id="MKHEFEV"/>
<dbReference type="OrthoDB" id="1926355at2759"/>
<protein>
    <recommendedName>
        <fullName evidence="6">Filament-like plant protein</fullName>
    </recommendedName>
</protein>